<gene>
    <name evidence="2" type="primary">FLAS10H9.21</name>
</gene>
<protein>
    <submittedName>
        <fullName evidence="2">Uncharacterized protein FLAS10H9.21</fullName>
    </submittedName>
</protein>
<evidence type="ECO:0000256" key="1">
    <source>
        <dbReference type="SAM" id="MobiDB-lite"/>
    </source>
</evidence>
<dbReference type="EMBL" id="EF558547">
    <property type="protein sequence ID" value="ABT17380.1"/>
    <property type="molecule type" value="Genomic_DNA"/>
</dbReference>
<reference evidence="2" key="1">
    <citation type="journal article" date="2007" name="BMC Evol. Biol.">
        <title>Evolution of rhodopsin ion pumps in haloarchaea.</title>
        <authorList>
            <person name="Sharma A.K."/>
            <person name="Walsh D.A."/>
            <person name="Bapteste E."/>
            <person name="Rodriguez-Valera F."/>
            <person name="Ford Doolittle W."/>
            <person name="Papke R.T."/>
        </authorList>
    </citation>
    <scope>NUCLEOTIDE SEQUENCE</scope>
</reference>
<evidence type="ECO:0000313" key="2">
    <source>
        <dbReference type="EMBL" id="ABT17380.1"/>
    </source>
</evidence>
<proteinExistence type="predicted"/>
<organism evidence="2">
    <name type="scientific">uncultured haloarchaeon FLAS10H9</name>
    <dbReference type="NCBI Taxonomy" id="447098"/>
    <lineage>
        <taxon>Archaea</taxon>
        <taxon>Methanobacteriati</taxon>
        <taxon>Methanobacteriota</taxon>
        <taxon>Stenosarchaea group</taxon>
        <taxon>Halobacteria</taxon>
        <taxon>Halobacteriales</taxon>
        <taxon>Halobacteriaceae</taxon>
        <taxon>environmental samples</taxon>
    </lineage>
</organism>
<dbReference type="AlphaFoldDB" id="A7U0U9"/>
<sequence length="104" mass="10424">MLASGCGDALSKPDIAVAPLPVRSATAPCGRPDDGARPPGVGERPGQLAATDLEGDPAAPIRVVVGMPLADGAAPVPVRAVPCDVGDKDLTVRRLSPPDPGEDR</sequence>
<feature type="region of interest" description="Disordered" evidence="1">
    <location>
        <begin position="22"/>
        <end position="56"/>
    </location>
</feature>
<accession>A7U0U9</accession>
<feature type="region of interest" description="Disordered" evidence="1">
    <location>
        <begin position="85"/>
        <end position="104"/>
    </location>
</feature>
<name>A7U0U9_9EURY</name>